<evidence type="ECO:0000313" key="3">
    <source>
        <dbReference type="Proteomes" id="UP001320119"/>
    </source>
</evidence>
<dbReference type="RefSeq" id="WP_236984100.1">
    <property type="nucleotide sequence ID" value="NZ_AP023086.1"/>
</dbReference>
<dbReference type="KEGG" id="marq:MARGE09_P3343"/>
<dbReference type="EMBL" id="AP023086">
    <property type="protein sequence ID" value="BCD99142.1"/>
    <property type="molecule type" value="Genomic_DNA"/>
</dbReference>
<evidence type="ECO:0000256" key="1">
    <source>
        <dbReference type="SAM" id="SignalP"/>
    </source>
</evidence>
<feature type="chain" id="PRO_5042898647" evidence="1">
    <location>
        <begin position="33"/>
        <end position="241"/>
    </location>
</feature>
<feature type="signal peptide" evidence="1">
    <location>
        <begin position="1"/>
        <end position="32"/>
    </location>
</feature>
<protein>
    <submittedName>
        <fullName evidence="2">Uncharacterized protein</fullName>
    </submittedName>
</protein>
<evidence type="ECO:0000313" key="2">
    <source>
        <dbReference type="EMBL" id="BCD99142.1"/>
    </source>
</evidence>
<organism evidence="2 3">
    <name type="scientific">Marinagarivorans cellulosilyticus</name>
    <dbReference type="NCBI Taxonomy" id="2721545"/>
    <lineage>
        <taxon>Bacteria</taxon>
        <taxon>Pseudomonadati</taxon>
        <taxon>Pseudomonadota</taxon>
        <taxon>Gammaproteobacteria</taxon>
        <taxon>Cellvibrionales</taxon>
        <taxon>Cellvibrionaceae</taxon>
        <taxon>Marinagarivorans</taxon>
    </lineage>
</organism>
<name>A0AAN1WK99_9GAMM</name>
<keyword evidence="3" id="KW-1185">Reference proteome</keyword>
<gene>
    <name evidence="2" type="ORF">MARGE09_P3343</name>
</gene>
<reference evidence="2 3" key="1">
    <citation type="journal article" date="2022" name="IScience">
        <title>An ultrasensitive nanofiber-based assay for enzymatic hydrolysis and deep-sea microbial degradation of cellulose.</title>
        <authorList>
            <person name="Tsudome M."/>
            <person name="Tachioka M."/>
            <person name="Miyazaki M."/>
            <person name="Uchimura K."/>
            <person name="Tsuda M."/>
            <person name="Takaki Y."/>
            <person name="Deguchi S."/>
        </authorList>
    </citation>
    <scope>NUCLEOTIDE SEQUENCE [LARGE SCALE GENOMIC DNA]</scope>
    <source>
        <strain evidence="2 3">GE09</strain>
    </source>
</reference>
<sequence length="241" mass="26289">MRFLCRQKKRFLNNTLYLLVVFGLTAITASCGGNKNNQTAASSISSEAAAISSANNSSASSYPPITETPPSEKAHWKRVKAIKHDLAYALDLNEDELCHELGSLSCFDQVHLSALGGNEPFVLTQYEPIESPSAISAVVTERVVLAACSNKVDIDQQSTATVFTQYDLSAMAEPRNNDYLAALDLQNTLLYQRLLARDPTQEELTLLQELTQDTQGNAISNADVAKLSCFTIATSSEFIFL</sequence>
<proteinExistence type="predicted"/>
<dbReference type="PROSITE" id="PS51257">
    <property type="entry name" value="PROKAR_LIPOPROTEIN"/>
    <property type="match status" value="1"/>
</dbReference>
<dbReference type="AlphaFoldDB" id="A0AAN1WK99"/>
<accession>A0AAN1WK99</accession>
<keyword evidence="1" id="KW-0732">Signal</keyword>
<dbReference type="Proteomes" id="UP001320119">
    <property type="component" value="Chromosome"/>
</dbReference>